<proteinExistence type="predicted"/>
<keyword evidence="3" id="KW-1185">Reference proteome</keyword>
<dbReference type="KEGG" id="cnan:A2G96_28175"/>
<name>A0A142JU90_9BURK</name>
<accession>A0A142JU90</accession>
<evidence type="ECO:0000256" key="1">
    <source>
        <dbReference type="SAM" id="MobiDB-lite"/>
    </source>
</evidence>
<protein>
    <submittedName>
        <fullName evidence="2">Arsenite efflux pump ArsB</fullName>
    </submittedName>
</protein>
<sequence>MPIAFPCSSLMLLHVVTVPVPATPVETGVAEHHASAVRHGAGGLRRPLSPAPRSPAAQVPASG</sequence>
<dbReference type="AlphaFoldDB" id="A0A142JU90"/>
<organism evidence="2 3">
    <name type="scientific">Cupriavidus nantongensis</name>
    <dbReference type="NCBI Taxonomy" id="1796606"/>
    <lineage>
        <taxon>Bacteria</taxon>
        <taxon>Pseudomonadati</taxon>
        <taxon>Pseudomonadota</taxon>
        <taxon>Betaproteobacteria</taxon>
        <taxon>Burkholderiales</taxon>
        <taxon>Burkholderiaceae</taxon>
        <taxon>Cupriavidus</taxon>
    </lineage>
</organism>
<reference evidence="2 3" key="1">
    <citation type="submission" date="2016-03" db="EMBL/GenBank/DDBJ databases">
        <title>Complete genome sequence of a novel chlorpyrifos degrading bacterium, Cupriavidus nantongensis sp. X1.</title>
        <authorList>
            <person name="Fang L."/>
        </authorList>
    </citation>
    <scope>NUCLEOTIDE SEQUENCE [LARGE SCALE GENOMIC DNA]</scope>
    <source>
        <strain evidence="2 3">X1</strain>
    </source>
</reference>
<dbReference type="EMBL" id="CP014845">
    <property type="protein sequence ID" value="AMR81652.1"/>
    <property type="molecule type" value="Genomic_DNA"/>
</dbReference>
<dbReference type="RefSeq" id="WP_062803446.1">
    <property type="nucleotide sequence ID" value="NZ_CP014845.1"/>
</dbReference>
<dbReference type="Proteomes" id="UP000075238">
    <property type="component" value="Chromosome 2"/>
</dbReference>
<gene>
    <name evidence="2" type="ORF">A2G96_28175</name>
</gene>
<evidence type="ECO:0000313" key="3">
    <source>
        <dbReference type="Proteomes" id="UP000075238"/>
    </source>
</evidence>
<evidence type="ECO:0000313" key="2">
    <source>
        <dbReference type="EMBL" id="AMR81652.1"/>
    </source>
</evidence>
<feature type="region of interest" description="Disordered" evidence="1">
    <location>
        <begin position="31"/>
        <end position="63"/>
    </location>
</feature>